<proteinExistence type="predicted"/>
<dbReference type="PANTHER" id="PTHR30536:SF5">
    <property type="entry name" value="ALTRONATE DEHYDRATASE"/>
    <property type="match status" value="1"/>
</dbReference>
<evidence type="ECO:0000259" key="2">
    <source>
        <dbReference type="SMART" id="SM00858"/>
    </source>
</evidence>
<feature type="domain" description="SAF" evidence="2">
    <location>
        <begin position="17"/>
        <end position="93"/>
    </location>
</feature>
<name>A0A0M4RQC1_9FUSO</name>
<dbReference type="FunFam" id="2.30.130.110:FF:000003">
    <property type="entry name" value="D-galactarate dehydratase"/>
    <property type="match status" value="1"/>
</dbReference>
<dbReference type="AlphaFoldDB" id="A0A0M4RQC1"/>
<dbReference type="Pfam" id="PF08666">
    <property type="entry name" value="SAF"/>
    <property type="match status" value="1"/>
</dbReference>
<dbReference type="GO" id="GO:0016829">
    <property type="term" value="F:lyase activity"/>
    <property type="evidence" value="ECO:0007669"/>
    <property type="project" value="UniProtKB-KW"/>
</dbReference>
<sequence>MKEIKKEVNAVIIDKKDDVATVTKDLKKGEKAKYLLNENNINEIILLDDIPFGHKFAIRDIPKNQNILKYGESIGKATKDIVKGEHVHIQNVESNRGRGDQK</sequence>
<dbReference type="EMBL" id="CP012713">
    <property type="protein sequence ID" value="ALF18410.1"/>
    <property type="molecule type" value="Genomic_DNA"/>
</dbReference>
<dbReference type="CDD" id="cd11613">
    <property type="entry name" value="SAF_AH_GD"/>
    <property type="match status" value="1"/>
</dbReference>
<dbReference type="InterPro" id="IPR044144">
    <property type="entry name" value="SAF_UxaA/GarD"/>
</dbReference>
<keyword evidence="1" id="KW-0456">Lyase</keyword>
<dbReference type="OrthoDB" id="9804574at2"/>
<dbReference type="InterPro" id="IPR013974">
    <property type="entry name" value="SAF"/>
</dbReference>
<dbReference type="Gene3D" id="2.30.130.110">
    <property type="match status" value="1"/>
</dbReference>
<dbReference type="PATRIC" id="fig|76859.3.peg.1930"/>
<evidence type="ECO:0000313" key="3">
    <source>
        <dbReference type="EMBL" id="ALF18410.1"/>
    </source>
</evidence>
<evidence type="ECO:0000256" key="1">
    <source>
        <dbReference type="ARBA" id="ARBA00023239"/>
    </source>
</evidence>
<dbReference type="PANTHER" id="PTHR30536">
    <property type="entry name" value="ALTRONATE/GALACTARATE DEHYDRATASE"/>
    <property type="match status" value="1"/>
</dbReference>
<accession>A0A0M4RQC1</accession>
<organism evidence="3">
    <name type="scientific">Fusobacterium animalis</name>
    <dbReference type="NCBI Taxonomy" id="76859"/>
    <lineage>
        <taxon>Bacteria</taxon>
        <taxon>Fusobacteriati</taxon>
        <taxon>Fusobacteriota</taxon>
        <taxon>Fusobacteriia</taxon>
        <taxon>Fusobacteriales</taxon>
        <taxon>Fusobacteriaceae</taxon>
        <taxon>Fusobacterium</taxon>
    </lineage>
</organism>
<reference evidence="3 4" key="1">
    <citation type="submission" date="2015-09" db="EMBL/GenBank/DDBJ databases">
        <authorList>
            <person name="Jackson K.R."/>
            <person name="Lunt B.L."/>
            <person name="Fisher J.N.B."/>
            <person name="Gardner A.V."/>
            <person name="Bailey M.E."/>
            <person name="Deus L.M."/>
            <person name="Earl A.S."/>
            <person name="Gibby P.D."/>
            <person name="Hartmann K.A."/>
            <person name="Liu J.E."/>
            <person name="Manci A.M."/>
            <person name="Nielsen D.A."/>
            <person name="Solomon M.B."/>
            <person name="Breakwell D.P."/>
            <person name="Burnett S.H."/>
            <person name="Grose J.H."/>
        </authorList>
    </citation>
    <scope>NUCLEOTIDE SEQUENCE [LARGE SCALE GENOMIC DNA]</scope>
    <source>
        <strain evidence="3 4">KCOM 1279</strain>
    </source>
</reference>
<gene>
    <name evidence="3" type="ORF">RN98_09560</name>
</gene>
<protein>
    <recommendedName>
        <fullName evidence="2">SAF domain-containing protein</fullName>
    </recommendedName>
</protein>
<dbReference type="InterPro" id="IPR052172">
    <property type="entry name" value="UxaA_altronate/galactarate_dh"/>
</dbReference>
<dbReference type="RefSeq" id="WP_005904755.1">
    <property type="nucleotide sequence ID" value="NZ_CP012713.1"/>
</dbReference>
<dbReference type="Proteomes" id="UP000063147">
    <property type="component" value="Chromosome"/>
</dbReference>
<dbReference type="SMART" id="SM00858">
    <property type="entry name" value="SAF"/>
    <property type="match status" value="1"/>
</dbReference>
<dbReference type="GO" id="GO:0019698">
    <property type="term" value="P:D-galacturonate catabolic process"/>
    <property type="evidence" value="ECO:0007669"/>
    <property type="project" value="TreeGrafter"/>
</dbReference>
<evidence type="ECO:0000313" key="4">
    <source>
        <dbReference type="Proteomes" id="UP000063147"/>
    </source>
</evidence>